<organism evidence="5 6">
    <name type="scientific">Sporobacter termitidis DSM 10068</name>
    <dbReference type="NCBI Taxonomy" id="1123282"/>
    <lineage>
        <taxon>Bacteria</taxon>
        <taxon>Bacillati</taxon>
        <taxon>Bacillota</taxon>
        <taxon>Clostridia</taxon>
        <taxon>Eubacteriales</taxon>
        <taxon>Oscillospiraceae</taxon>
        <taxon>Sporobacter</taxon>
    </lineage>
</organism>
<dbReference type="AlphaFoldDB" id="A0A1M5VCP6"/>
<name>A0A1M5VCP6_9FIRM</name>
<evidence type="ECO:0000256" key="2">
    <source>
        <dbReference type="ARBA" id="ARBA00022679"/>
    </source>
</evidence>
<keyword evidence="3" id="KW-0479">Metal-binding</keyword>
<dbReference type="Gene3D" id="3.20.20.70">
    <property type="entry name" value="Aldolase class I"/>
    <property type="match status" value="1"/>
</dbReference>
<dbReference type="GO" id="GO:0043720">
    <property type="term" value="F:3-keto-5-aminohexanoate cleavage activity"/>
    <property type="evidence" value="ECO:0007669"/>
    <property type="project" value="InterPro"/>
</dbReference>
<dbReference type="OrthoDB" id="63399at2"/>
<dbReference type="RefSeq" id="WP_073076337.1">
    <property type="nucleotide sequence ID" value="NZ_FQXV01000002.1"/>
</dbReference>
<dbReference type="Proteomes" id="UP000183995">
    <property type="component" value="Unassembled WGS sequence"/>
</dbReference>
<keyword evidence="2" id="KW-0808">Transferase</keyword>
<gene>
    <name evidence="5" type="ORF">SAMN02745823_00765</name>
</gene>
<dbReference type="InterPro" id="IPR013785">
    <property type="entry name" value="Aldolase_TIM"/>
</dbReference>
<evidence type="ECO:0000313" key="6">
    <source>
        <dbReference type="Proteomes" id="UP000183995"/>
    </source>
</evidence>
<evidence type="ECO:0000256" key="1">
    <source>
        <dbReference type="ARBA" id="ARBA00001947"/>
    </source>
</evidence>
<dbReference type="Pfam" id="PF05853">
    <property type="entry name" value="BKACE"/>
    <property type="match status" value="1"/>
</dbReference>
<dbReference type="PANTHER" id="PTHR37418:SF2">
    <property type="entry name" value="3-KETO-5-AMINOHEXANOATE CLEAVAGE ENZYME"/>
    <property type="match status" value="1"/>
</dbReference>
<reference evidence="5 6" key="1">
    <citation type="submission" date="2016-11" db="EMBL/GenBank/DDBJ databases">
        <authorList>
            <person name="Jaros S."/>
            <person name="Januszkiewicz K."/>
            <person name="Wedrychowicz H."/>
        </authorList>
    </citation>
    <scope>NUCLEOTIDE SEQUENCE [LARGE SCALE GENOMIC DNA]</scope>
    <source>
        <strain evidence="5 6">DSM 10068</strain>
    </source>
</reference>
<dbReference type="PANTHER" id="PTHR37418">
    <property type="entry name" value="3-KETO-5-AMINOHEXANOATE CLEAVAGE ENZYME-RELATED"/>
    <property type="match status" value="1"/>
</dbReference>
<keyword evidence="6" id="KW-1185">Reference proteome</keyword>
<dbReference type="STRING" id="1123282.SAMN02745823_00765"/>
<dbReference type="EMBL" id="FQXV01000002">
    <property type="protein sequence ID" value="SHH73039.1"/>
    <property type="molecule type" value="Genomic_DNA"/>
</dbReference>
<protein>
    <submittedName>
        <fullName evidence="5">Uncharacterized conserved protein, DUF849 family</fullName>
    </submittedName>
</protein>
<proteinExistence type="predicted"/>
<evidence type="ECO:0000256" key="4">
    <source>
        <dbReference type="ARBA" id="ARBA00022833"/>
    </source>
</evidence>
<sequence length="303" mass="33225">MPKSNKVIIQVCLCGAGTKKEQAPTVPYTAQELSEQIVDCAKAGASIAHIHVREDKLVNGEMQIGYKSMSLQKFTEAVETTREACKKAGVDILINLTTSGGEYEDVKRIQHLGALRPEMCSFDPNTINWANSYIFENSPRFLNLLSQEVVKYDVKPEFEVFDTGHVDSVMYYVNKHNIPQPPHIQFIMGVGGSMPGTTENLAFLVGKLPKGATWSVSGIGKTHMSMMLAGLALGCDGLRVGLEDNIYYSKGVIATNVQLVERAVELSKLAGREIATAEDAREILGITRNCLRDEVTHEATFKG</sequence>
<keyword evidence="4" id="KW-0862">Zinc</keyword>
<evidence type="ECO:0000256" key="3">
    <source>
        <dbReference type="ARBA" id="ARBA00022723"/>
    </source>
</evidence>
<evidence type="ECO:0000313" key="5">
    <source>
        <dbReference type="EMBL" id="SHH73039.1"/>
    </source>
</evidence>
<dbReference type="GO" id="GO:0046872">
    <property type="term" value="F:metal ion binding"/>
    <property type="evidence" value="ECO:0007669"/>
    <property type="project" value="UniProtKB-KW"/>
</dbReference>
<accession>A0A1M5VCP6</accession>
<comment type="cofactor">
    <cofactor evidence="1">
        <name>Zn(2+)</name>
        <dbReference type="ChEBI" id="CHEBI:29105"/>
    </cofactor>
</comment>
<dbReference type="InterPro" id="IPR008567">
    <property type="entry name" value="BKACE"/>
</dbReference>